<evidence type="ECO:0000313" key="3">
    <source>
        <dbReference type="Proteomes" id="UP000799429"/>
    </source>
</evidence>
<accession>A0A9P4S6I8</accession>
<dbReference type="Pfam" id="PF06985">
    <property type="entry name" value="HET"/>
    <property type="match status" value="1"/>
</dbReference>
<evidence type="ECO:0000313" key="2">
    <source>
        <dbReference type="EMBL" id="KAF2836616.1"/>
    </source>
</evidence>
<feature type="domain" description="Heterokaryon incompatibility" evidence="1">
    <location>
        <begin position="73"/>
        <end position="232"/>
    </location>
</feature>
<dbReference type="OrthoDB" id="194358at2759"/>
<name>A0A9P4S6I8_9PEZI</name>
<dbReference type="EMBL" id="MU006103">
    <property type="protein sequence ID" value="KAF2836616.1"/>
    <property type="molecule type" value="Genomic_DNA"/>
</dbReference>
<dbReference type="PANTHER" id="PTHR24148">
    <property type="entry name" value="ANKYRIN REPEAT DOMAIN-CONTAINING PROTEIN 39 HOMOLOG-RELATED"/>
    <property type="match status" value="1"/>
</dbReference>
<protein>
    <submittedName>
        <fullName evidence="2">HET-domain-containing protein</fullName>
    </submittedName>
</protein>
<organism evidence="2 3">
    <name type="scientific">Patellaria atrata CBS 101060</name>
    <dbReference type="NCBI Taxonomy" id="1346257"/>
    <lineage>
        <taxon>Eukaryota</taxon>
        <taxon>Fungi</taxon>
        <taxon>Dikarya</taxon>
        <taxon>Ascomycota</taxon>
        <taxon>Pezizomycotina</taxon>
        <taxon>Dothideomycetes</taxon>
        <taxon>Dothideomycetes incertae sedis</taxon>
        <taxon>Patellariales</taxon>
        <taxon>Patellariaceae</taxon>
        <taxon>Patellaria</taxon>
    </lineage>
</organism>
<comment type="caution">
    <text evidence="2">The sequence shown here is derived from an EMBL/GenBank/DDBJ whole genome shotgun (WGS) entry which is preliminary data.</text>
</comment>
<gene>
    <name evidence="2" type="ORF">M501DRAFT_939486</name>
</gene>
<evidence type="ECO:0000259" key="1">
    <source>
        <dbReference type="Pfam" id="PF06985"/>
    </source>
</evidence>
<proteinExistence type="predicted"/>
<dbReference type="Proteomes" id="UP000799429">
    <property type="component" value="Unassembled WGS sequence"/>
</dbReference>
<reference evidence="2" key="1">
    <citation type="journal article" date="2020" name="Stud. Mycol.">
        <title>101 Dothideomycetes genomes: a test case for predicting lifestyles and emergence of pathogens.</title>
        <authorList>
            <person name="Haridas S."/>
            <person name="Albert R."/>
            <person name="Binder M."/>
            <person name="Bloem J."/>
            <person name="Labutti K."/>
            <person name="Salamov A."/>
            <person name="Andreopoulos B."/>
            <person name="Baker S."/>
            <person name="Barry K."/>
            <person name="Bills G."/>
            <person name="Bluhm B."/>
            <person name="Cannon C."/>
            <person name="Castanera R."/>
            <person name="Culley D."/>
            <person name="Daum C."/>
            <person name="Ezra D."/>
            <person name="Gonzalez J."/>
            <person name="Henrissat B."/>
            <person name="Kuo A."/>
            <person name="Liang C."/>
            <person name="Lipzen A."/>
            <person name="Lutzoni F."/>
            <person name="Magnuson J."/>
            <person name="Mondo S."/>
            <person name="Nolan M."/>
            <person name="Ohm R."/>
            <person name="Pangilinan J."/>
            <person name="Park H.-J."/>
            <person name="Ramirez L."/>
            <person name="Alfaro M."/>
            <person name="Sun H."/>
            <person name="Tritt A."/>
            <person name="Yoshinaga Y."/>
            <person name="Zwiers L.-H."/>
            <person name="Turgeon B."/>
            <person name="Goodwin S."/>
            <person name="Spatafora J."/>
            <person name="Crous P."/>
            <person name="Grigoriev I."/>
        </authorList>
    </citation>
    <scope>NUCLEOTIDE SEQUENCE</scope>
    <source>
        <strain evidence="2">CBS 101060</strain>
    </source>
</reference>
<dbReference type="InterPro" id="IPR052895">
    <property type="entry name" value="HetReg/Transcr_Mod"/>
</dbReference>
<dbReference type="InterPro" id="IPR010730">
    <property type="entry name" value="HET"/>
</dbReference>
<keyword evidence="3" id="KW-1185">Reference proteome</keyword>
<feature type="non-terminal residue" evidence="2">
    <location>
        <position position="233"/>
    </location>
</feature>
<sequence>MSKSQFETQKQDQVLTDKQDTNRLYTYTPLNTNKGQIRILRVRQAEELSDPLIADLVVVGLDDGTINTLMYGFVALSYTWGPPVFDGSLLLDGCKFPITKSLEAALKQLRFSYKDNATIEINGRLWGHECYCWVDQICINQSNIDERGEQVSLMRRIYKRARSVQVWLGEEADDSSVAVGLLNTIGAPPRHAPGERTIQYPSFPEDEVVRHWNSLRALFKRPWWERVWIRQEV</sequence>
<dbReference type="PANTHER" id="PTHR24148:SF73">
    <property type="entry name" value="HET DOMAIN PROTEIN (AFU_ORTHOLOGUE AFUA_8G01020)"/>
    <property type="match status" value="1"/>
</dbReference>
<dbReference type="AlphaFoldDB" id="A0A9P4S6I8"/>